<dbReference type="EMBL" id="KZ824626">
    <property type="protein sequence ID" value="RAK81180.1"/>
    <property type="molecule type" value="Genomic_DNA"/>
</dbReference>
<dbReference type="GO" id="GO:0003723">
    <property type="term" value="F:RNA binding"/>
    <property type="evidence" value="ECO:0007669"/>
    <property type="project" value="InterPro"/>
</dbReference>
<sequence>MRTMNTLPIAFLVVFAWLQTSWGRPTSTWSPNVTHRMGLFNASDVPPQLICPAVGKGNLSFPAHIYNNTAIEAVLRDAVTHTGAHQIPPTGPPSERYAHQFGKGLSPTNLTFTGYCASKNDTFEFPILPDGTIYDGTVDQGIDRVIYSRLPSLRNPTFCALLRHNMTILVDPPFLRCQPVAGKRSLLFT</sequence>
<protein>
    <submittedName>
        <fullName evidence="4">Uncharacterized protein</fullName>
    </submittedName>
</protein>
<dbReference type="SUPFAM" id="SSF53933">
    <property type="entry name" value="Microbial ribonucleases"/>
    <property type="match status" value="1"/>
</dbReference>
<keyword evidence="5" id="KW-1185">Reference proteome</keyword>
<feature type="chain" id="PRO_5034426991" evidence="3">
    <location>
        <begin position="24"/>
        <end position="189"/>
    </location>
</feature>
<dbReference type="GO" id="GO:0016787">
    <property type="term" value="F:hydrolase activity"/>
    <property type="evidence" value="ECO:0007669"/>
    <property type="project" value="UniProtKB-KW"/>
</dbReference>
<dbReference type="Proteomes" id="UP000249789">
    <property type="component" value="Unassembled WGS sequence"/>
</dbReference>
<proteinExistence type="predicted"/>
<evidence type="ECO:0000313" key="5">
    <source>
        <dbReference type="Proteomes" id="UP000249789"/>
    </source>
</evidence>
<gene>
    <name evidence="4" type="ORF">BO72DRAFT_524644</name>
</gene>
<dbReference type="Gene3D" id="3.10.450.30">
    <property type="entry name" value="Microbial ribonucleases"/>
    <property type="match status" value="1"/>
</dbReference>
<keyword evidence="2" id="KW-0378">Hydrolase</keyword>
<dbReference type="AlphaFoldDB" id="A0A8G1W1P9"/>
<name>A0A8G1W1P9_9EURO</name>
<evidence type="ECO:0000256" key="3">
    <source>
        <dbReference type="SAM" id="SignalP"/>
    </source>
</evidence>
<feature type="signal peptide" evidence="3">
    <location>
        <begin position="1"/>
        <end position="23"/>
    </location>
</feature>
<evidence type="ECO:0000256" key="2">
    <source>
        <dbReference type="ARBA" id="ARBA00022801"/>
    </source>
</evidence>
<evidence type="ECO:0000313" key="4">
    <source>
        <dbReference type="EMBL" id="RAK81180.1"/>
    </source>
</evidence>
<keyword evidence="3" id="KW-0732">Signal</keyword>
<dbReference type="GO" id="GO:0004540">
    <property type="term" value="F:RNA nuclease activity"/>
    <property type="evidence" value="ECO:0007669"/>
    <property type="project" value="InterPro"/>
</dbReference>
<dbReference type="InterPro" id="IPR016191">
    <property type="entry name" value="Ribonuclease/ribotoxin"/>
</dbReference>
<reference evidence="4 5" key="1">
    <citation type="submission" date="2018-02" db="EMBL/GenBank/DDBJ databases">
        <title>The genomes of Aspergillus section Nigri reveals drivers in fungal speciation.</title>
        <authorList>
            <consortium name="DOE Joint Genome Institute"/>
            <person name="Vesth T.C."/>
            <person name="Nybo J."/>
            <person name="Theobald S."/>
            <person name="Brandl J."/>
            <person name="Frisvad J.C."/>
            <person name="Nielsen K.F."/>
            <person name="Lyhne E.K."/>
            <person name="Kogle M.E."/>
            <person name="Kuo A."/>
            <person name="Riley R."/>
            <person name="Clum A."/>
            <person name="Nolan M."/>
            <person name="Lipzen A."/>
            <person name="Salamov A."/>
            <person name="Henrissat B."/>
            <person name="Wiebenga A."/>
            <person name="De vries R.P."/>
            <person name="Grigoriev I.V."/>
            <person name="Mortensen U.H."/>
            <person name="Andersen M.R."/>
            <person name="Baker S.E."/>
        </authorList>
    </citation>
    <scope>NUCLEOTIDE SEQUENCE [LARGE SCALE GENOMIC DNA]</scope>
    <source>
        <strain evidence="4 5">CBS 313.89</strain>
    </source>
</reference>
<dbReference type="OrthoDB" id="4465861at2759"/>
<dbReference type="GeneID" id="63867226"/>
<accession>A0A8G1W1P9</accession>
<dbReference type="VEuPathDB" id="FungiDB:BO72DRAFT_524644"/>
<evidence type="ECO:0000256" key="1">
    <source>
        <dbReference type="ARBA" id="ARBA00022722"/>
    </source>
</evidence>
<organism evidence="4 5">
    <name type="scientific">Aspergillus fijiensis CBS 313.89</name>
    <dbReference type="NCBI Taxonomy" id="1448319"/>
    <lineage>
        <taxon>Eukaryota</taxon>
        <taxon>Fungi</taxon>
        <taxon>Dikarya</taxon>
        <taxon>Ascomycota</taxon>
        <taxon>Pezizomycotina</taxon>
        <taxon>Eurotiomycetes</taxon>
        <taxon>Eurotiomycetidae</taxon>
        <taxon>Eurotiales</taxon>
        <taxon>Aspergillaceae</taxon>
        <taxon>Aspergillus</taxon>
    </lineage>
</organism>
<keyword evidence="1" id="KW-0540">Nuclease</keyword>
<dbReference type="RefSeq" id="XP_040805190.1">
    <property type="nucleotide sequence ID" value="XM_040949891.1"/>
</dbReference>